<dbReference type="PANTHER" id="PTHR43766">
    <property type="entry name" value="TRYPTOPHAN--TRNA LIGASE, MITOCHONDRIAL"/>
    <property type="match status" value="1"/>
</dbReference>
<dbReference type="GO" id="GO:0005524">
    <property type="term" value="F:ATP binding"/>
    <property type="evidence" value="ECO:0007669"/>
    <property type="project" value="UniProtKB-KW"/>
</dbReference>
<reference evidence="12" key="1">
    <citation type="journal article" date="2008" name="Proc. Natl. Acad. Sci. U.S.A.">
        <title>Complete genome of the uncultured termite group 1 bacteria in a single host protist cell.</title>
        <authorList>
            <person name="Hongoh Y."/>
            <person name="Sharma V.K."/>
            <person name="Prakash T."/>
            <person name="Noda S."/>
            <person name="Taylor T.D."/>
            <person name="Kudo T."/>
            <person name="Sakaki Y."/>
            <person name="Toyoda A."/>
            <person name="Hattori M."/>
            <person name="Ohkuma M."/>
        </authorList>
    </citation>
    <scope>NUCLEOTIDE SEQUENCE [LARGE SCALE GENOMIC DNA]</scope>
    <source>
        <strain evidence="12">Rs-D17 genomovar Ri2008</strain>
    </source>
</reference>
<keyword evidence="6 10" id="KW-0648">Protein biosynthesis</keyword>
<sequence length="323" mass="36777">MSKVLSGMRPTGRLHLGHYFGVLMNWVKFQNECECYYMSADWHVLTTSYVDTSAVNENTLEMVADWITAGVDPEKSVFFKQSGVLYHSELFLILSMITPLSWLQRCPTYKEQISQIKNKDLSNYGFLGYPILMSADILLYKANIVPIGEDQLSHLELTRKIARRFNNFYGDTFIEPKEELTKAASVPGLDGRKMSKSYGNSILLGESDDILRDKVKSMFTDPLKIKTADPGHPCGCVVFAFHEIFGIEYKNREEECKAGAIGCMSCKKQLMEMLSEFMKPLTEKRKDLIADKAYLEKIVEAGCRKAAEIAQQTMEEIRKAMKF</sequence>
<protein>
    <recommendedName>
        <fullName evidence="2 9">Tryptophan--tRNA ligase</fullName>
        <ecNumber evidence="2 9">6.1.1.2</ecNumber>
    </recommendedName>
</protein>
<dbReference type="KEGG" id="rsd:TGRD_295"/>
<evidence type="ECO:0000313" key="12">
    <source>
        <dbReference type="Proteomes" id="UP000001691"/>
    </source>
</evidence>
<evidence type="ECO:0000256" key="1">
    <source>
        <dbReference type="ARBA" id="ARBA00005594"/>
    </source>
</evidence>
<gene>
    <name evidence="11" type="ordered locus">TGRD_295</name>
</gene>
<evidence type="ECO:0000313" key="11">
    <source>
        <dbReference type="EMBL" id="BAG13782.1"/>
    </source>
</evidence>
<dbReference type="PANTHER" id="PTHR43766:SF1">
    <property type="entry name" value="TRYPTOPHAN--TRNA LIGASE, MITOCHONDRIAL"/>
    <property type="match status" value="1"/>
</dbReference>
<evidence type="ECO:0000256" key="7">
    <source>
        <dbReference type="ARBA" id="ARBA00023146"/>
    </source>
</evidence>
<keyword evidence="5 10" id="KW-0067">ATP-binding</keyword>
<dbReference type="InterPro" id="IPR002306">
    <property type="entry name" value="Trp-tRNA-ligase"/>
</dbReference>
<dbReference type="EMBL" id="AP009510">
    <property type="protein sequence ID" value="BAG13782.1"/>
    <property type="molecule type" value="Genomic_DNA"/>
</dbReference>
<keyword evidence="3 10" id="KW-0436">Ligase</keyword>
<evidence type="ECO:0000256" key="4">
    <source>
        <dbReference type="ARBA" id="ARBA00022741"/>
    </source>
</evidence>
<dbReference type="InterPro" id="IPR001412">
    <property type="entry name" value="aa-tRNA-synth_I_CS"/>
</dbReference>
<accession>B1GZV0</accession>
<evidence type="ECO:0000256" key="10">
    <source>
        <dbReference type="RuleBase" id="RU363036"/>
    </source>
</evidence>
<dbReference type="SUPFAM" id="SSF52374">
    <property type="entry name" value="Nucleotidylyl transferase"/>
    <property type="match status" value="1"/>
</dbReference>
<dbReference type="AlphaFoldDB" id="B1GZV0"/>
<evidence type="ECO:0000256" key="8">
    <source>
        <dbReference type="ARBA" id="ARBA00049929"/>
    </source>
</evidence>
<dbReference type="CDD" id="cd00806">
    <property type="entry name" value="TrpRS_core"/>
    <property type="match status" value="1"/>
</dbReference>
<dbReference type="EC" id="6.1.1.2" evidence="2 9"/>
<name>B1GZV0_ENDTX</name>
<dbReference type="GO" id="GO:0004830">
    <property type="term" value="F:tryptophan-tRNA ligase activity"/>
    <property type="evidence" value="ECO:0007669"/>
    <property type="project" value="UniProtKB-UniRule"/>
</dbReference>
<dbReference type="Gene3D" id="3.40.50.620">
    <property type="entry name" value="HUPs"/>
    <property type="match status" value="1"/>
</dbReference>
<dbReference type="Proteomes" id="UP000001691">
    <property type="component" value="Chromosome"/>
</dbReference>
<comment type="similarity">
    <text evidence="1 10">Belongs to the class-I aminoacyl-tRNA synthetase family.</text>
</comment>
<evidence type="ECO:0000256" key="6">
    <source>
        <dbReference type="ARBA" id="ARBA00022917"/>
    </source>
</evidence>
<evidence type="ECO:0000256" key="5">
    <source>
        <dbReference type="ARBA" id="ARBA00022840"/>
    </source>
</evidence>
<organism evidence="11 12">
    <name type="scientific">Endomicrobium trichonymphae</name>
    <dbReference type="NCBI Taxonomy" id="1408204"/>
    <lineage>
        <taxon>Bacteria</taxon>
        <taxon>Pseudomonadati</taxon>
        <taxon>Elusimicrobiota</taxon>
        <taxon>Endomicrobiia</taxon>
        <taxon>Endomicrobiales</taxon>
        <taxon>Endomicrobiaceae</taxon>
        <taxon>Candidatus Endomicrobiellum</taxon>
    </lineage>
</organism>
<dbReference type="PROSITE" id="PS00178">
    <property type="entry name" value="AA_TRNA_LIGASE_I"/>
    <property type="match status" value="1"/>
</dbReference>
<dbReference type="FunFam" id="1.10.240.10:FF:000005">
    <property type="entry name" value="Tryptophan--tRNA ligase"/>
    <property type="match status" value="1"/>
</dbReference>
<evidence type="ECO:0000256" key="3">
    <source>
        <dbReference type="ARBA" id="ARBA00022598"/>
    </source>
</evidence>
<proteinExistence type="inferred from homology"/>
<keyword evidence="12" id="KW-1185">Reference proteome</keyword>
<dbReference type="PATRIC" id="fig|471821.5.peg.467"/>
<dbReference type="Pfam" id="PF00579">
    <property type="entry name" value="tRNA-synt_1b"/>
    <property type="match status" value="1"/>
</dbReference>
<dbReference type="GO" id="GO:0006436">
    <property type="term" value="P:tryptophanyl-tRNA aminoacylation"/>
    <property type="evidence" value="ECO:0007669"/>
    <property type="project" value="UniProtKB-UniRule"/>
</dbReference>
<dbReference type="Gene3D" id="1.10.240.10">
    <property type="entry name" value="Tyrosyl-Transfer RNA Synthetase"/>
    <property type="match status" value="1"/>
</dbReference>
<dbReference type="InterPro" id="IPR014729">
    <property type="entry name" value="Rossmann-like_a/b/a_fold"/>
</dbReference>
<evidence type="ECO:0000256" key="9">
    <source>
        <dbReference type="NCBIfam" id="TIGR00233"/>
    </source>
</evidence>
<dbReference type="InterPro" id="IPR050203">
    <property type="entry name" value="Trp-tRNA_synthetase"/>
</dbReference>
<dbReference type="STRING" id="471821.TGRD_299"/>
<comment type="catalytic activity">
    <reaction evidence="8">
        <text>tRNA(Trp) + L-tryptophan + ATP = L-tryptophyl-tRNA(Trp) + AMP + diphosphate + H(+)</text>
        <dbReference type="Rhea" id="RHEA:24080"/>
        <dbReference type="Rhea" id="RHEA-COMP:9671"/>
        <dbReference type="Rhea" id="RHEA-COMP:9705"/>
        <dbReference type="ChEBI" id="CHEBI:15378"/>
        <dbReference type="ChEBI" id="CHEBI:30616"/>
        <dbReference type="ChEBI" id="CHEBI:33019"/>
        <dbReference type="ChEBI" id="CHEBI:57912"/>
        <dbReference type="ChEBI" id="CHEBI:78442"/>
        <dbReference type="ChEBI" id="CHEBI:78535"/>
        <dbReference type="ChEBI" id="CHEBI:456215"/>
        <dbReference type="EC" id="6.1.1.2"/>
    </reaction>
</comment>
<keyword evidence="4 10" id="KW-0547">Nucleotide-binding</keyword>
<dbReference type="PRINTS" id="PR01039">
    <property type="entry name" value="TRNASYNTHTRP"/>
</dbReference>
<dbReference type="HOGENOM" id="CLU_029244_0_0_0"/>
<dbReference type="InterPro" id="IPR002305">
    <property type="entry name" value="aa-tRNA-synth_Ic"/>
</dbReference>
<dbReference type="NCBIfam" id="TIGR00233">
    <property type="entry name" value="trpS"/>
    <property type="match status" value="1"/>
</dbReference>
<evidence type="ECO:0000256" key="2">
    <source>
        <dbReference type="ARBA" id="ARBA00013161"/>
    </source>
</evidence>
<dbReference type="GO" id="GO:0005829">
    <property type="term" value="C:cytosol"/>
    <property type="evidence" value="ECO:0007669"/>
    <property type="project" value="TreeGrafter"/>
</dbReference>
<keyword evidence="7 10" id="KW-0030">Aminoacyl-tRNA synthetase</keyword>